<name>Q0YTH6_9CHLB</name>
<reference evidence="1 2" key="1">
    <citation type="submission" date="2006-07" db="EMBL/GenBank/DDBJ databases">
        <title>Annotation of the draft genome assembly of Chlorobium ferroxidans DSM 13031.</title>
        <authorList>
            <consortium name="US DOE Joint Genome Institute (JGI-ORNL)"/>
            <person name="Larimer F."/>
            <person name="Land M."/>
            <person name="Hauser L."/>
        </authorList>
    </citation>
    <scope>NUCLEOTIDE SEQUENCE [LARGE SCALE GENOMIC DNA]</scope>
    <source>
        <strain evidence="1 2">DSM 13031</strain>
    </source>
</reference>
<gene>
    <name evidence="1" type="ORF">CferDRAFT_1581</name>
</gene>
<reference evidence="1 2" key="2">
    <citation type="submission" date="2006-07" db="EMBL/GenBank/DDBJ databases">
        <title>Sequencing of the draft genome and assembly of Chlorobium ferroxidans DSM 13031.</title>
        <authorList>
            <consortium name="US DOE Joint Genome Institute (JGI-PGF)"/>
            <person name="Copeland A."/>
            <person name="Lucas S."/>
            <person name="Lapidus A."/>
            <person name="Barry K."/>
            <person name="Glavina del Rio T."/>
            <person name="Dalin E."/>
            <person name="Tice H."/>
            <person name="Bruce D."/>
            <person name="Pitluck S."/>
            <person name="Richardson P."/>
        </authorList>
    </citation>
    <scope>NUCLEOTIDE SEQUENCE [LARGE SCALE GENOMIC DNA]</scope>
    <source>
        <strain evidence="1 2">DSM 13031</strain>
    </source>
</reference>
<evidence type="ECO:0000313" key="2">
    <source>
        <dbReference type="Proteomes" id="UP000004162"/>
    </source>
</evidence>
<protein>
    <recommendedName>
        <fullName evidence="3">YkgJ family cysteine cluster protein</fullName>
    </recommendedName>
</protein>
<evidence type="ECO:0000313" key="1">
    <source>
        <dbReference type="EMBL" id="EAT59574.1"/>
    </source>
</evidence>
<dbReference type="Proteomes" id="UP000004162">
    <property type="component" value="Unassembled WGS sequence"/>
</dbReference>
<accession>Q0YTH6</accession>
<dbReference type="Pfam" id="PF03692">
    <property type="entry name" value="CxxCxxCC"/>
    <property type="match status" value="1"/>
</dbReference>
<evidence type="ECO:0008006" key="3">
    <source>
        <dbReference type="Google" id="ProtNLM"/>
    </source>
</evidence>
<dbReference type="OrthoDB" id="9810361at2"/>
<dbReference type="AlphaFoldDB" id="Q0YTH6"/>
<organism evidence="1 2">
    <name type="scientific">Chlorobium ferrooxidans DSM 13031</name>
    <dbReference type="NCBI Taxonomy" id="377431"/>
    <lineage>
        <taxon>Bacteria</taxon>
        <taxon>Pseudomonadati</taxon>
        <taxon>Chlorobiota</taxon>
        <taxon>Chlorobiia</taxon>
        <taxon>Chlorobiales</taxon>
        <taxon>Chlorobiaceae</taxon>
        <taxon>Chlorobium/Pelodictyon group</taxon>
        <taxon>Chlorobium</taxon>
    </lineage>
</organism>
<dbReference type="RefSeq" id="WP_006365706.1">
    <property type="nucleotide sequence ID" value="NZ_AASE01000003.1"/>
</dbReference>
<sequence>MTIPIRRTSLDREHPFSFACRCCGQCCRAKKIQVNPYETARLARNLGVSTTEFIARYTVENGSCLRFDDNNICVFLGPEGCSVHADRPLVCRLYPLGRHVNEQGEEWFSELEPEAECRGAFGTGSAIADYLEDQGAADYMRAADSYFAILWTMMNALDISAPDDDSDESAESDNRDTEAFFASGGWLDMDKSVKRYCREREIPIPDPVDEKMCIHHQALHLWIHGSL</sequence>
<keyword evidence="2" id="KW-1185">Reference proteome</keyword>
<comment type="caution">
    <text evidence="1">The sequence shown here is derived from an EMBL/GenBank/DDBJ whole genome shotgun (WGS) entry which is preliminary data.</text>
</comment>
<dbReference type="EMBL" id="AASE01000003">
    <property type="protein sequence ID" value="EAT59574.1"/>
    <property type="molecule type" value="Genomic_DNA"/>
</dbReference>
<dbReference type="InterPro" id="IPR005358">
    <property type="entry name" value="Puta_zinc/iron-chelating_dom"/>
</dbReference>
<dbReference type="PANTHER" id="PTHR35866">
    <property type="entry name" value="PUTATIVE-RELATED"/>
    <property type="match status" value="1"/>
</dbReference>
<dbReference type="PANTHER" id="PTHR35866:SF1">
    <property type="entry name" value="YKGJ FAMILY CYSTEINE CLUSTER PROTEIN"/>
    <property type="match status" value="1"/>
</dbReference>
<proteinExistence type="predicted"/>